<feature type="non-terminal residue" evidence="1">
    <location>
        <position position="31"/>
    </location>
</feature>
<accession>A0A381ZZ77</accession>
<name>A0A381ZZ77_9ZZZZ</name>
<dbReference type="Gene3D" id="6.10.20.140">
    <property type="entry name" value="50S ribosomal protein L1, Chain A, Domain 1"/>
    <property type="match status" value="1"/>
</dbReference>
<reference evidence="1" key="1">
    <citation type="submission" date="2018-05" db="EMBL/GenBank/DDBJ databases">
        <authorList>
            <person name="Lanie J.A."/>
            <person name="Ng W.-L."/>
            <person name="Kazmierczak K.M."/>
            <person name="Andrzejewski T.M."/>
            <person name="Davidsen T.M."/>
            <person name="Wayne K.J."/>
            <person name="Tettelin H."/>
            <person name="Glass J.I."/>
            <person name="Rusch D."/>
            <person name="Podicherti R."/>
            <person name="Tsui H.-C.T."/>
            <person name="Winkler M.E."/>
        </authorList>
    </citation>
    <scope>NUCLEOTIDE SEQUENCE</scope>
</reference>
<organism evidence="1">
    <name type="scientific">marine metagenome</name>
    <dbReference type="NCBI Taxonomy" id="408172"/>
    <lineage>
        <taxon>unclassified sequences</taxon>
        <taxon>metagenomes</taxon>
        <taxon>ecological metagenomes</taxon>
    </lineage>
</organism>
<evidence type="ECO:0000313" key="1">
    <source>
        <dbReference type="EMBL" id="SVA94566.1"/>
    </source>
</evidence>
<dbReference type="AlphaFoldDB" id="A0A381ZZ77"/>
<dbReference type="EMBL" id="UINC01023263">
    <property type="protein sequence ID" value="SVA94566.1"/>
    <property type="molecule type" value="Genomic_DNA"/>
</dbReference>
<sequence length="31" mass="3658">MKKSKNIKKLLKSIDLTKIYEPLEAIKILKE</sequence>
<protein>
    <submittedName>
        <fullName evidence="1">Uncharacterized protein</fullName>
    </submittedName>
</protein>
<proteinExistence type="predicted"/>
<gene>
    <name evidence="1" type="ORF">METZ01_LOCUS147420</name>
</gene>